<evidence type="ECO:0000256" key="3">
    <source>
        <dbReference type="ARBA" id="ARBA00022840"/>
    </source>
</evidence>
<dbReference type="SUPFAM" id="SSF50891">
    <property type="entry name" value="Cyclophilin-like"/>
    <property type="match status" value="1"/>
</dbReference>
<protein>
    <submittedName>
        <fullName evidence="5">Biotin-dependent carboxyltransferase</fullName>
    </submittedName>
</protein>
<dbReference type="SMART" id="SM00797">
    <property type="entry name" value="AHS2"/>
    <property type="match status" value="1"/>
</dbReference>
<name>A0A9Q4G0M2_SALAG</name>
<dbReference type="InterPro" id="IPR052708">
    <property type="entry name" value="PxpC"/>
</dbReference>
<reference evidence="5" key="1">
    <citation type="submission" date="2020-06" db="EMBL/GenBank/DDBJ databases">
        <title>Insight into the genomes of haloalkaliphilic bacilli from Kenyan soda lakes.</title>
        <authorList>
            <person name="Mwirichia R."/>
            <person name="Villamizar G.C."/>
            <person name="Poehlein A."/>
            <person name="Mugweru J."/>
            <person name="Kipnyargis A."/>
            <person name="Kiplimo D."/>
            <person name="Orwa P."/>
            <person name="Daniel R."/>
        </authorList>
    </citation>
    <scope>NUCLEOTIDE SEQUENCE</scope>
    <source>
        <strain evidence="5">B1096_S55</strain>
    </source>
</reference>
<dbReference type="NCBIfam" id="TIGR00724">
    <property type="entry name" value="urea_amlyse_rel"/>
    <property type="match status" value="1"/>
</dbReference>
<keyword evidence="6" id="KW-1185">Reference proteome</keyword>
<evidence type="ECO:0000256" key="1">
    <source>
        <dbReference type="ARBA" id="ARBA00022741"/>
    </source>
</evidence>
<accession>A0A9Q4G0M2</accession>
<evidence type="ECO:0000313" key="5">
    <source>
        <dbReference type="EMBL" id="MCR6098641.1"/>
    </source>
</evidence>
<dbReference type="AlphaFoldDB" id="A0A9Q4G0M2"/>
<sequence>MISLIKVEESGLHTTIQDSGRYGQQEYGIVPSGPMDPYAFKMANLLAGNAFDEAAIEMTMVGPSLTFLEDTVIAVTGAHLSPTVDNEKLPMWTSVYIRKGQTLRFGKPKYGARAYLAITGGMKTDKVLGSRSTHTKSQLGGIKGEALETGDVVPGIHYDKGELDKRKGKSLAHSLRPVYQSHHMVRVIPDVQEAYFKKEDVSTFYTHSYKITPQSDRMGYRLEGQKIRRNINEDILSEAVAFGSIQVPSDGKPIVLMADRQTTGGYPKIGTIIYHDLWKVAQLLPGQTISFQRGTVEEGHRWQLYEDNLFKTLQMACQQI</sequence>
<evidence type="ECO:0000259" key="4">
    <source>
        <dbReference type="SMART" id="SM00797"/>
    </source>
</evidence>
<organism evidence="5 6">
    <name type="scientific">Salipaludibacillus agaradhaerens</name>
    <name type="common">Bacillus agaradhaerens</name>
    <dbReference type="NCBI Taxonomy" id="76935"/>
    <lineage>
        <taxon>Bacteria</taxon>
        <taxon>Bacillati</taxon>
        <taxon>Bacillota</taxon>
        <taxon>Bacilli</taxon>
        <taxon>Bacillales</taxon>
        <taxon>Bacillaceae</taxon>
    </lineage>
</organism>
<evidence type="ECO:0000313" key="6">
    <source>
        <dbReference type="Proteomes" id="UP001057753"/>
    </source>
</evidence>
<dbReference type="Gene3D" id="2.40.100.10">
    <property type="entry name" value="Cyclophilin-like"/>
    <property type="match status" value="1"/>
</dbReference>
<comment type="caution">
    <text evidence="5">The sequence shown here is derived from an EMBL/GenBank/DDBJ whole genome shotgun (WGS) entry which is preliminary data.</text>
</comment>
<dbReference type="RefSeq" id="WP_257823037.1">
    <property type="nucleotide sequence ID" value="NZ_JABXYM010000002.1"/>
</dbReference>
<dbReference type="InterPro" id="IPR029000">
    <property type="entry name" value="Cyclophilin-like_dom_sf"/>
</dbReference>
<dbReference type="Proteomes" id="UP001057753">
    <property type="component" value="Unassembled WGS sequence"/>
</dbReference>
<dbReference type="Pfam" id="PF02626">
    <property type="entry name" value="CT_A_B"/>
    <property type="match status" value="1"/>
</dbReference>
<keyword evidence="2" id="KW-0378">Hydrolase</keyword>
<feature type="domain" description="Carboxyltransferase" evidence="4">
    <location>
        <begin position="26"/>
        <end position="309"/>
    </location>
</feature>
<evidence type="ECO:0000256" key="2">
    <source>
        <dbReference type="ARBA" id="ARBA00022801"/>
    </source>
</evidence>
<dbReference type="PANTHER" id="PTHR43309">
    <property type="entry name" value="5-OXOPROLINASE SUBUNIT C"/>
    <property type="match status" value="1"/>
</dbReference>
<keyword evidence="3" id="KW-0067">ATP-binding</keyword>
<dbReference type="GO" id="GO:0016787">
    <property type="term" value="F:hydrolase activity"/>
    <property type="evidence" value="ECO:0007669"/>
    <property type="project" value="UniProtKB-KW"/>
</dbReference>
<keyword evidence="1" id="KW-0547">Nucleotide-binding</keyword>
<dbReference type="PANTHER" id="PTHR43309:SF5">
    <property type="entry name" value="5-OXOPROLINASE SUBUNIT C"/>
    <property type="match status" value="1"/>
</dbReference>
<gene>
    <name evidence="5" type="ORF">HXA33_19210</name>
</gene>
<proteinExistence type="predicted"/>
<dbReference type="GO" id="GO:0005524">
    <property type="term" value="F:ATP binding"/>
    <property type="evidence" value="ECO:0007669"/>
    <property type="project" value="UniProtKB-KW"/>
</dbReference>
<dbReference type="EMBL" id="JABXYM010000002">
    <property type="protein sequence ID" value="MCR6098641.1"/>
    <property type="molecule type" value="Genomic_DNA"/>
</dbReference>
<dbReference type="InterPro" id="IPR003778">
    <property type="entry name" value="CT_A_B"/>
</dbReference>